<dbReference type="GO" id="GO:1904680">
    <property type="term" value="F:peptide transmembrane transporter activity"/>
    <property type="evidence" value="ECO:0007669"/>
    <property type="project" value="TreeGrafter"/>
</dbReference>
<protein>
    <submittedName>
        <fullName evidence="6">ABC transporter substrate-binding protein</fullName>
    </submittedName>
</protein>
<dbReference type="KEGG" id="dsc:ABOD76_20330"/>
<proteinExistence type="inferred from homology"/>
<evidence type="ECO:0000256" key="3">
    <source>
        <dbReference type="ARBA" id="ARBA00022729"/>
    </source>
</evidence>
<dbReference type="Pfam" id="PF00496">
    <property type="entry name" value="SBP_bac_5"/>
    <property type="match status" value="1"/>
</dbReference>
<dbReference type="SUPFAM" id="SSF53850">
    <property type="entry name" value="Periplasmic binding protein-like II"/>
    <property type="match status" value="1"/>
</dbReference>
<evidence type="ECO:0000259" key="5">
    <source>
        <dbReference type="Pfam" id="PF00496"/>
    </source>
</evidence>
<dbReference type="GO" id="GO:0043190">
    <property type="term" value="C:ATP-binding cassette (ABC) transporter complex"/>
    <property type="evidence" value="ECO:0007669"/>
    <property type="project" value="InterPro"/>
</dbReference>
<evidence type="ECO:0000256" key="1">
    <source>
        <dbReference type="ARBA" id="ARBA00005695"/>
    </source>
</evidence>
<dbReference type="InterPro" id="IPR039424">
    <property type="entry name" value="SBP_5"/>
</dbReference>
<dbReference type="CDD" id="cd00995">
    <property type="entry name" value="PBP2_NikA_DppA_OppA_like"/>
    <property type="match status" value="1"/>
</dbReference>
<accession>A0AAU7UG48</accession>
<dbReference type="InterPro" id="IPR000914">
    <property type="entry name" value="SBP_5_dom"/>
</dbReference>
<dbReference type="AlphaFoldDB" id="A0AAU7UG48"/>
<gene>
    <name evidence="6" type="ORF">ABOD76_20330</name>
</gene>
<dbReference type="GO" id="GO:0042597">
    <property type="term" value="C:periplasmic space"/>
    <property type="evidence" value="ECO:0007669"/>
    <property type="project" value="UniProtKB-ARBA"/>
</dbReference>
<reference evidence="6" key="1">
    <citation type="submission" date="2024-06" db="EMBL/GenBank/DDBJ databases">
        <title>Draft Genome Sequence of Deinococcus sonorensis Type Strain KR-87, a Biofilm Producing Representative of the Genus Deinococcus.</title>
        <authorList>
            <person name="Boren L.S."/>
            <person name="Grosso R.A."/>
            <person name="Hugenberg-Cox A.N."/>
            <person name="Hill J.T.E."/>
            <person name="Albert C.M."/>
            <person name="Tuohy J.M."/>
        </authorList>
    </citation>
    <scope>NUCLEOTIDE SEQUENCE</scope>
    <source>
        <strain evidence="6">KR-87</strain>
        <plasmid evidence="6">pDson02</plasmid>
    </source>
</reference>
<geneLocation type="plasmid" evidence="6">
    <name>pDson02</name>
</geneLocation>
<dbReference type="Gene3D" id="3.10.105.10">
    <property type="entry name" value="Dipeptide-binding Protein, Domain 3"/>
    <property type="match status" value="1"/>
</dbReference>
<keyword evidence="6" id="KW-0614">Plasmid</keyword>
<comment type="similarity">
    <text evidence="1">Belongs to the bacterial solute-binding protein 5 family.</text>
</comment>
<name>A0AAU7UG48_9DEIO</name>
<keyword evidence="3 4" id="KW-0732">Signal</keyword>
<keyword evidence="2" id="KW-0813">Transport</keyword>
<dbReference type="GO" id="GO:0015833">
    <property type="term" value="P:peptide transport"/>
    <property type="evidence" value="ECO:0007669"/>
    <property type="project" value="TreeGrafter"/>
</dbReference>
<sequence length="501" mass="54488">MARMNALLVTAALATTSLSLAQGSTLTVAIAQDPQSWDPIDTFLVAWGSVAHNIFDGLIQRGPDLKLQPGLATKWTYVTPTTLRFTLRQGVKFHDGEPFNAAAVKFSFDRLLGPEGKKGPQQANYNSIKSVKVVNATTVDFLLSQPDPVLLTKLAGYGAMIVPPAYIKSKGDAYFDTHPVGTGPFSFVSYKNGESMRLTAFKGYWGGAPKVANVTYRFIEEPSTRVAELQAGRVDIAAGIPVAQVATIKGDSKLTLQAVPSPTVQSLRLNTSHGPTSDLRVRQALNYAVDRDAIIKSILQGYGSPIAAMQSSKSFGFDPSLKSYPYDPAKAKALLAEAGVKPGTSIGIDFIGTDAVFREVAQAVAGFFQAVGLKADLKPYETNTFYSDIIPKNKTSNAYQMGWGGWTFDFDNTAYLLYHSGQFWNANLKNKQLDALLDKQHTLASQPQRLTLLRQIATMTHDLATDIPLYNQQDLWGVNKRVQGFQAPSDSLLHLQTVSVK</sequence>
<dbReference type="EMBL" id="CP158300">
    <property type="protein sequence ID" value="XBV87401.1"/>
    <property type="molecule type" value="Genomic_DNA"/>
</dbReference>
<dbReference type="PIRSF" id="PIRSF002741">
    <property type="entry name" value="MppA"/>
    <property type="match status" value="1"/>
</dbReference>
<evidence type="ECO:0000256" key="2">
    <source>
        <dbReference type="ARBA" id="ARBA00022448"/>
    </source>
</evidence>
<feature type="chain" id="PRO_5043324898" evidence="4">
    <location>
        <begin position="22"/>
        <end position="501"/>
    </location>
</feature>
<dbReference type="Gene3D" id="3.90.76.10">
    <property type="entry name" value="Dipeptide-binding Protein, Domain 1"/>
    <property type="match status" value="1"/>
</dbReference>
<dbReference type="PANTHER" id="PTHR30290:SF9">
    <property type="entry name" value="OLIGOPEPTIDE-BINDING PROTEIN APPA"/>
    <property type="match status" value="1"/>
</dbReference>
<evidence type="ECO:0000256" key="4">
    <source>
        <dbReference type="SAM" id="SignalP"/>
    </source>
</evidence>
<dbReference type="RefSeq" id="WP_350245551.1">
    <property type="nucleotide sequence ID" value="NZ_CP158300.1"/>
</dbReference>
<dbReference type="InterPro" id="IPR030678">
    <property type="entry name" value="Peptide/Ni-bd"/>
</dbReference>
<dbReference type="PANTHER" id="PTHR30290">
    <property type="entry name" value="PERIPLASMIC BINDING COMPONENT OF ABC TRANSPORTER"/>
    <property type="match status" value="1"/>
</dbReference>
<feature type="domain" description="Solute-binding protein family 5" evidence="5">
    <location>
        <begin position="66"/>
        <end position="423"/>
    </location>
</feature>
<dbReference type="Gene3D" id="3.40.190.10">
    <property type="entry name" value="Periplasmic binding protein-like II"/>
    <property type="match status" value="1"/>
</dbReference>
<feature type="signal peptide" evidence="4">
    <location>
        <begin position="1"/>
        <end position="21"/>
    </location>
</feature>
<organism evidence="6">
    <name type="scientific">Deinococcus sonorensis KR-87</name>
    <dbReference type="NCBI Taxonomy" id="694439"/>
    <lineage>
        <taxon>Bacteria</taxon>
        <taxon>Thermotogati</taxon>
        <taxon>Deinococcota</taxon>
        <taxon>Deinococci</taxon>
        <taxon>Deinococcales</taxon>
        <taxon>Deinococcaceae</taxon>
        <taxon>Deinococcus</taxon>
    </lineage>
</organism>
<evidence type="ECO:0000313" key="6">
    <source>
        <dbReference type="EMBL" id="XBV87401.1"/>
    </source>
</evidence>